<dbReference type="GO" id="GO:0004190">
    <property type="term" value="F:aspartic-type endopeptidase activity"/>
    <property type="evidence" value="ECO:0007669"/>
    <property type="project" value="InterPro"/>
</dbReference>
<dbReference type="PROSITE" id="PS00141">
    <property type="entry name" value="ASP_PROTEASE"/>
    <property type="match status" value="1"/>
</dbReference>
<dbReference type="Proteomes" id="UP000270094">
    <property type="component" value="Unassembled WGS sequence"/>
</dbReference>
<dbReference type="OrthoDB" id="2747330at2759"/>
<dbReference type="Gene3D" id="2.40.70.10">
    <property type="entry name" value="Acid Proteases"/>
    <property type="match status" value="1"/>
</dbReference>
<keyword evidence="2" id="KW-1133">Transmembrane helix</keyword>
<comment type="similarity">
    <text evidence="1">Belongs to the peptidase A1 family.</text>
</comment>
<dbReference type="InterPro" id="IPR033121">
    <property type="entry name" value="PEPTIDASE_A1"/>
</dbReference>
<accession>A0A3P7J4J4</accession>
<feature type="domain" description="Peptidase A1" evidence="3">
    <location>
        <begin position="96"/>
        <end position="146"/>
    </location>
</feature>
<evidence type="ECO:0000256" key="2">
    <source>
        <dbReference type="SAM" id="Phobius"/>
    </source>
</evidence>
<keyword evidence="2" id="KW-0812">Transmembrane</keyword>
<proteinExistence type="inferred from homology"/>
<dbReference type="GO" id="GO:0005764">
    <property type="term" value="C:lysosome"/>
    <property type="evidence" value="ECO:0007669"/>
    <property type="project" value="TreeGrafter"/>
</dbReference>
<evidence type="ECO:0000313" key="5">
    <source>
        <dbReference type="Proteomes" id="UP000270094"/>
    </source>
</evidence>
<evidence type="ECO:0000313" key="4">
    <source>
        <dbReference type="EMBL" id="VDM80131.1"/>
    </source>
</evidence>
<evidence type="ECO:0000256" key="1">
    <source>
        <dbReference type="ARBA" id="ARBA00007447"/>
    </source>
</evidence>
<dbReference type="InterPro" id="IPR001461">
    <property type="entry name" value="Aspartic_peptidase_A1"/>
</dbReference>
<dbReference type="PROSITE" id="PS51767">
    <property type="entry name" value="PEPTIDASE_A1"/>
    <property type="match status" value="1"/>
</dbReference>
<dbReference type="PANTHER" id="PTHR47966:SF45">
    <property type="entry name" value="PEPTIDASE A1 DOMAIN-CONTAINING PROTEIN"/>
    <property type="match status" value="1"/>
</dbReference>
<dbReference type="InterPro" id="IPR001969">
    <property type="entry name" value="Aspartic_peptidase_AS"/>
</dbReference>
<dbReference type="InterPro" id="IPR021109">
    <property type="entry name" value="Peptidase_aspartic_dom_sf"/>
</dbReference>
<keyword evidence="5" id="KW-1185">Reference proteome</keyword>
<feature type="transmembrane region" description="Helical" evidence="2">
    <location>
        <begin position="22"/>
        <end position="42"/>
    </location>
</feature>
<dbReference type="PANTHER" id="PTHR47966">
    <property type="entry name" value="BETA-SITE APP-CLEAVING ENZYME, ISOFORM A-RELATED"/>
    <property type="match status" value="1"/>
</dbReference>
<evidence type="ECO:0000259" key="3">
    <source>
        <dbReference type="PROSITE" id="PS51767"/>
    </source>
</evidence>
<sequence>MDKLYILRKFLYRREEVNLLEAMHSLIFLMAIVGCAMAAVHIMKVKRFTPPMVKMIRSGIWDQFVEKLKEKRLQRMLNNAADIHIHDINGYYDIEYLAEITIGSPQQTFLVVLDTGSANLWVPDNSCYHKPAKPPQCNTPLCDYGG</sequence>
<organism evidence="4 5">
    <name type="scientific">Strongylus vulgaris</name>
    <name type="common">Blood worm</name>
    <dbReference type="NCBI Taxonomy" id="40348"/>
    <lineage>
        <taxon>Eukaryota</taxon>
        <taxon>Metazoa</taxon>
        <taxon>Ecdysozoa</taxon>
        <taxon>Nematoda</taxon>
        <taxon>Chromadorea</taxon>
        <taxon>Rhabditida</taxon>
        <taxon>Rhabditina</taxon>
        <taxon>Rhabditomorpha</taxon>
        <taxon>Strongyloidea</taxon>
        <taxon>Strongylidae</taxon>
        <taxon>Strongylus</taxon>
    </lineage>
</organism>
<protein>
    <recommendedName>
        <fullName evidence="3">Peptidase A1 domain-containing protein</fullName>
    </recommendedName>
</protein>
<gene>
    <name evidence="4" type="ORF">SVUK_LOCUS15129</name>
</gene>
<dbReference type="EMBL" id="UYYB01107442">
    <property type="protein sequence ID" value="VDM80131.1"/>
    <property type="molecule type" value="Genomic_DNA"/>
</dbReference>
<dbReference type="SUPFAM" id="SSF50630">
    <property type="entry name" value="Acid proteases"/>
    <property type="match status" value="1"/>
</dbReference>
<name>A0A3P7J4J4_STRVU</name>
<reference evidence="4 5" key="1">
    <citation type="submission" date="2018-11" db="EMBL/GenBank/DDBJ databases">
        <authorList>
            <consortium name="Pathogen Informatics"/>
        </authorList>
    </citation>
    <scope>NUCLEOTIDE SEQUENCE [LARGE SCALE GENOMIC DNA]</scope>
</reference>
<keyword evidence="2" id="KW-0472">Membrane</keyword>
<dbReference type="GO" id="GO:0006508">
    <property type="term" value="P:proteolysis"/>
    <property type="evidence" value="ECO:0007669"/>
    <property type="project" value="InterPro"/>
</dbReference>
<dbReference type="PROSITE" id="PS51257">
    <property type="entry name" value="PROKAR_LIPOPROTEIN"/>
    <property type="match status" value="1"/>
</dbReference>
<dbReference type="Pfam" id="PF00026">
    <property type="entry name" value="Asp"/>
    <property type="match status" value="1"/>
</dbReference>
<dbReference type="AlphaFoldDB" id="A0A3P7J4J4"/>